<dbReference type="Pfam" id="PF13923">
    <property type="entry name" value="zf-C3HC4_2"/>
    <property type="match status" value="1"/>
</dbReference>
<dbReference type="Proteomes" id="UP000655225">
    <property type="component" value="Unassembled WGS sequence"/>
</dbReference>
<sequence length="606" mass="67568">MPTDGEASDSHTPYSPSHVSYSIEPLGPSPNSALERFAYSSSGSLPFPTVLQSAQPRGELLVHVEGSTLENNPDSPSYDPILPITQAGIEPESQNNNDLRDHVPYSPSYVVGSPSYIPAFSSRPNRANEPIVQEENSHVPYIPASTTTQVHNDCSRGWVPEVTAHGRLNRVTSQIRETSVQDGSLHQLFQLPEVPIRRWRQTNRRRWVPRFRSTFPHRVNPYLGAFSSERSVLRNVTTSQRAIETNNGTPKTFSEGLIAEDPEDGMKEHPGETGQFDCNICFDMAKEPVVTSCGHLFCWPCLYQWLHHHCDHKECPVCKGEVQESKITPIYGRGSSDMGIEKGHADGDSGFKVPPRPRGCRFESLRQHMRRPRPFSQRLEEEIDSWEHLVDEEIHDVNRVDGLWEVTLGGIDDDIAPFFPRYVAGQRFQRRANLENGLNLWGNRSSRSTTEMTLNNVQDGNLISDDHHGGRPRSTLPALAQHGLDSLPQLSSYSVTSSDRMATIARDHSSMMRSNSNSGSHSDILLSAAHPRDYNNPMEAVFPADQTSDSSTVAVIRGDIGARIDDPTEPNSVGSSSSLRRRRNSTSGSLDVYGGFHHASKRRRLN</sequence>
<evidence type="ECO:0000256" key="1">
    <source>
        <dbReference type="ARBA" id="ARBA00000900"/>
    </source>
</evidence>
<proteinExistence type="predicted"/>
<evidence type="ECO:0000256" key="11">
    <source>
        <dbReference type="RuleBase" id="RU369090"/>
    </source>
</evidence>
<comment type="caution">
    <text evidence="14">The sequence shown here is derived from an EMBL/GenBank/DDBJ whole genome shotgun (WGS) entry which is preliminary data.</text>
</comment>
<name>A0A835A1R7_TETSI</name>
<evidence type="ECO:0000256" key="2">
    <source>
        <dbReference type="ARBA" id="ARBA00004308"/>
    </source>
</evidence>
<dbReference type="InterPro" id="IPR045103">
    <property type="entry name" value="RNF5/RNF185-like"/>
</dbReference>
<evidence type="ECO:0000313" key="14">
    <source>
        <dbReference type="EMBL" id="KAF8412881.1"/>
    </source>
</evidence>
<evidence type="ECO:0000256" key="5">
    <source>
        <dbReference type="ARBA" id="ARBA00022723"/>
    </source>
</evidence>
<keyword evidence="11" id="KW-0256">Endoplasmic reticulum</keyword>
<comment type="pathway">
    <text evidence="3 11">Protein modification; protein ubiquitination.</text>
</comment>
<feature type="domain" description="RING-type" evidence="13">
    <location>
        <begin position="278"/>
        <end position="319"/>
    </location>
</feature>
<dbReference type="GO" id="GO:0005789">
    <property type="term" value="C:endoplasmic reticulum membrane"/>
    <property type="evidence" value="ECO:0007669"/>
    <property type="project" value="UniProtKB-SubCell"/>
</dbReference>
<dbReference type="InterPro" id="IPR013083">
    <property type="entry name" value="Znf_RING/FYVE/PHD"/>
</dbReference>
<dbReference type="OMA" id="ICFDMAG"/>
<keyword evidence="4 11" id="KW-0808">Transferase</keyword>
<evidence type="ECO:0000256" key="3">
    <source>
        <dbReference type="ARBA" id="ARBA00004906"/>
    </source>
</evidence>
<evidence type="ECO:0000256" key="6">
    <source>
        <dbReference type="ARBA" id="ARBA00022771"/>
    </source>
</evidence>
<dbReference type="GO" id="GO:0006511">
    <property type="term" value="P:ubiquitin-dependent protein catabolic process"/>
    <property type="evidence" value="ECO:0007669"/>
    <property type="project" value="UniProtKB-UniRule"/>
</dbReference>
<feature type="compositionally biased region" description="Polar residues" evidence="12">
    <location>
        <begin position="10"/>
        <end position="20"/>
    </location>
</feature>
<dbReference type="PROSITE" id="PS50089">
    <property type="entry name" value="ZF_RING_2"/>
    <property type="match status" value="1"/>
</dbReference>
<keyword evidence="7 11" id="KW-0833">Ubl conjugation pathway</keyword>
<evidence type="ECO:0000256" key="9">
    <source>
        <dbReference type="ARBA" id="ARBA00023136"/>
    </source>
</evidence>
<evidence type="ECO:0000256" key="12">
    <source>
        <dbReference type="SAM" id="MobiDB-lite"/>
    </source>
</evidence>
<protein>
    <recommendedName>
        <fullName evidence="11">E3 ubiquitin-protein ligase RMA</fullName>
        <ecNumber evidence="11">2.3.2.27</ecNumber>
    </recommendedName>
    <alternativeName>
        <fullName evidence="11">Protein RING membrane-anchor</fullName>
    </alternativeName>
    <alternativeName>
        <fullName evidence="11">RING-type E3 ubiquitin transferase RMA</fullName>
    </alternativeName>
</protein>
<dbReference type="OrthoDB" id="6270329at2759"/>
<dbReference type="EC" id="2.3.2.27" evidence="11"/>
<dbReference type="SUPFAM" id="SSF57850">
    <property type="entry name" value="RING/U-box"/>
    <property type="match status" value="1"/>
</dbReference>
<keyword evidence="9" id="KW-0472">Membrane</keyword>
<gene>
    <name evidence="14" type="ORF">HHK36_000853</name>
</gene>
<dbReference type="CDD" id="cd16534">
    <property type="entry name" value="RING-HC_RNF5-like"/>
    <property type="match status" value="1"/>
</dbReference>
<dbReference type="GO" id="GO:0016567">
    <property type="term" value="P:protein ubiquitination"/>
    <property type="evidence" value="ECO:0007669"/>
    <property type="project" value="UniProtKB-UniPathway"/>
</dbReference>
<evidence type="ECO:0000256" key="7">
    <source>
        <dbReference type="ARBA" id="ARBA00022786"/>
    </source>
</evidence>
<comment type="function">
    <text evidence="11">E3 ubiquitin-protein ligase.</text>
</comment>
<comment type="catalytic activity">
    <reaction evidence="1 11">
        <text>S-ubiquitinyl-[E2 ubiquitin-conjugating enzyme]-L-cysteine + [acceptor protein]-L-lysine = [E2 ubiquitin-conjugating enzyme]-L-cysteine + N(6)-ubiquitinyl-[acceptor protein]-L-lysine.</text>
        <dbReference type="EC" id="2.3.2.27"/>
    </reaction>
</comment>
<evidence type="ECO:0000256" key="10">
    <source>
        <dbReference type="PROSITE-ProRule" id="PRU00175"/>
    </source>
</evidence>
<dbReference type="AlphaFoldDB" id="A0A835A1R7"/>
<feature type="region of interest" description="Disordered" evidence="12">
    <location>
        <begin position="1"/>
        <end position="34"/>
    </location>
</feature>
<organism evidence="14 15">
    <name type="scientific">Tetracentron sinense</name>
    <name type="common">Spur-leaf</name>
    <dbReference type="NCBI Taxonomy" id="13715"/>
    <lineage>
        <taxon>Eukaryota</taxon>
        <taxon>Viridiplantae</taxon>
        <taxon>Streptophyta</taxon>
        <taxon>Embryophyta</taxon>
        <taxon>Tracheophyta</taxon>
        <taxon>Spermatophyta</taxon>
        <taxon>Magnoliopsida</taxon>
        <taxon>Trochodendrales</taxon>
        <taxon>Trochodendraceae</taxon>
        <taxon>Tetracentron</taxon>
    </lineage>
</organism>
<dbReference type="PANTHER" id="PTHR12313">
    <property type="entry name" value="E3 UBIQUITIN-PROTEIN LIGASE RNF5-RELATED"/>
    <property type="match status" value="1"/>
</dbReference>
<keyword evidence="8 11" id="KW-0862">Zinc</keyword>
<dbReference type="UniPathway" id="UPA00143"/>
<reference evidence="14 15" key="1">
    <citation type="submission" date="2020-04" db="EMBL/GenBank/DDBJ databases">
        <title>Plant Genome Project.</title>
        <authorList>
            <person name="Zhang R.-G."/>
        </authorList>
    </citation>
    <scope>NUCLEOTIDE SEQUENCE [LARGE SCALE GENOMIC DNA]</scope>
    <source>
        <strain evidence="14">YNK0</strain>
        <tissue evidence="14">Leaf</tissue>
    </source>
</reference>
<evidence type="ECO:0000259" key="13">
    <source>
        <dbReference type="PROSITE" id="PS50089"/>
    </source>
</evidence>
<dbReference type="Gene3D" id="3.30.40.10">
    <property type="entry name" value="Zinc/RING finger domain, C3HC4 (zinc finger)"/>
    <property type="match status" value="1"/>
</dbReference>
<dbReference type="InterPro" id="IPR001841">
    <property type="entry name" value="Znf_RING"/>
</dbReference>
<evidence type="ECO:0000256" key="8">
    <source>
        <dbReference type="ARBA" id="ARBA00022833"/>
    </source>
</evidence>
<comment type="domain">
    <text evidence="11">The RING-type zinc finger domain is responsible for E3 ligase activity.</text>
</comment>
<feature type="region of interest" description="Disordered" evidence="12">
    <location>
        <begin position="560"/>
        <end position="606"/>
    </location>
</feature>
<dbReference type="PROSITE" id="PS00518">
    <property type="entry name" value="ZF_RING_1"/>
    <property type="match status" value="1"/>
</dbReference>
<dbReference type="GO" id="GO:0061630">
    <property type="term" value="F:ubiquitin protein ligase activity"/>
    <property type="evidence" value="ECO:0007669"/>
    <property type="project" value="UniProtKB-UniRule"/>
</dbReference>
<comment type="subcellular location">
    <subcellularLocation>
        <location evidence="2">Endomembrane system</location>
    </subcellularLocation>
    <subcellularLocation>
        <location evidence="11">Endoplasmic reticulum membrane</location>
        <topology evidence="11">Single-pass type IV membrane protein</topology>
    </subcellularLocation>
</comment>
<keyword evidence="6 10" id="KW-0863">Zinc-finger</keyword>
<keyword evidence="15" id="KW-1185">Reference proteome</keyword>
<dbReference type="SMART" id="SM00184">
    <property type="entry name" value="RING"/>
    <property type="match status" value="1"/>
</dbReference>
<dbReference type="EMBL" id="JABCRI010000001">
    <property type="protein sequence ID" value="KAF8412881.1"/>
    <property type="molecule type" value="Genomic_DNA"/>
</dbReference>
<accession>A0A835A1R7</accession>
<dbReference type="InterPro" id="IPR017907">
    <property type="entry name" value="Znf_RING_CS"/>
</dbReference>
<keyword evidence="5 11" id="KW-0479">Metal-binding</keyword>
<evidence type="ECO:0000313" key="15">
    <source>
        <dbReference type="Proteomes" id="UP000655225"/>
    </source>
</evidence>
<dbReference type="GO" id="GO:0008270">
    <property type="term" value="F:zinc ion binding"/>
    <property type="evidence" value="ECO:0007669"/>
    <property type="project" value="UniProtKB-KW"/>
</dbReference>
<evidence type="ECO:0000256" key="4">
    <source>
        <dbReference type="ARBA" id="ARBA00022679"/>
    </source>
</evidence>